<dbReference type="SUPFAM" id="SSF53850">
    <property type="entry name" value="Periplasmic binding protein-like II"/>
    <property type="match status" value="1"/>
</dbReference>
<evidence type="ECO:0000313" key="6">
    <source>
        <dbReference type="EMBL" id="MQT14661.1"/>
    </source>
</evidence>
<comment type="similarity">
    <text evidence="2">Belongs to the bacterial solute-binding protein 5 family.</text>
</comment>
<dbReference type="InterPro" id="IPR030678">
    <property type="entry name" value="Peptide/Ni-bd"/>
</dbReference>
<protein>
    <submittedName>
        <fullName evidence="6">ABC transporter substrate-binding protein</fullName>
    </submittedName>
</protein>
<dbReference type="PANTHER" id="PTHR30290:SF34">
    <property type="entry name" value="ABC TRANSPORTER, PERIPLASMIC OLIGO-PEPTIDE BINDING PROTEIN, PUTATIVE-RELATED"/>
    <property type="match status" value="1"/>
</dbReference>
<evidence type="ECO:0000313" key="7">
    <source>
        <dbReference type="Proteomes" id="UP000332515"/>
    </source>
</evidence>
<dbReference type="PIRSF" id="PIRSF002741">
    <property type="entry name" value="MppA"/>
    <property type="match status" value="1"/>
</dbReference>
<dbReference type="InterPro" id="IPR039424">
    <property type="entry name" value="SBP_5"/>
</dbReference>
<evidence type="ECO:0000259" key="5">
    <source>
        <dbReference type="Pfam" id="PF00496"/>
    </source>
</evidence>
<dbReference type="AlphaFoldDB" id="A0A6A7Y9L0"/>
<evidence type="ECO:0000256" key="3">
    <source>
        <dbReference type="ARBA" id="ARBA00022729"/>
    </source>
</evidence>
<feature type="domain" description="Solute-binding protein family 5" evidence="5">
    <location>
        <begin position="77"/>
        <end position="444"/>
    </location>
</feature>
<dbReference type="InterPro" id="IPR000914">
    <property type="entry name" value="SBP_5_dom"/>
</dbReference>
<dbReference type="GO" id="GO:0043190">
    <property type="term" value="C:ATP-binding cassette (ABC) transporter complex"/>
    <property type="evidence" value="ECO:0007669"/>
    <property type="project" value="InterPro"/>
</dbReference>
<dbReference type="EMBL" id="VWNA01000002">
    <property type="protein sequence ID" value="MQT14661.1"/>
    <property type="molecule type" value="Genomic_DNA"/>
</dbReference>
<evidence type="ECO:0000256" key="4">
    <source>
        <dbReference type="SAM" id="SignalP"/>
    </source>
</evidence>
<keyword evidence="3 4" id="KW-0732">Signal</keyword>
<dbReference type="PANTHER" id="PTHR30290">
    <property type="entry name" value="PERIPLASMIC BINDING COMPONENT OF ABC TRANSPORTER"/>
    <property type="match status" value="1"/>
</dbReference>
<dbReference type="Gene3D" id="3.90.76.10">
    <property type="entry name" value="Dipeptide-binding Protein, Domain 1"/>
    <property type="match status" value="1"/>
</dbReference>
<name>A0A6A7Y9L0_9HYPH</name>
<organism evidence="6 7">
    <name type="scientific">Segnochrobactrum spirostomi</name>
    <dbReference type="NCBI Taxonomy" id="2608987"/>
    <lineage>
        <taxon>Bacteria</taxon>
        <taxon>Pseudomonadati</taxon>
        <taxon>Pseudomonadota</taxon>
        <taxon>Alphaproteobacteria</taxon>
        <taxon>Hyphomicrobiales</taxon>
        <taxon>Segnochrobactraceae</taxon>
        <taxon>Segnochrobactrum</taxon>
    </lineage>
</organism>
<dbReference type="GO" id="GO:0030288">
    <property type="term" value="C:outer membrane-bounded periplasmic space"/>
    <property type="evidence" value="ECO:0007669"/>
    <property type="project" value="UniProtKB-ARBA"/>
</dbReference>
<reference evidence="6 7" key="1">
    <citation type="submission" date="2019-09" db="EMBL/GenBank/DDBJ databases">
        <title>Segnochrobactrum spirostomi gen. nov., sp. nov., isolated from the ciliate Spirostomum cf. yagiui and description of a novel family, Segnochrobactraceae fam. nov. within the order Rhizobiales of the class Alphaproteobacteria.</title>
        <authorList>
            <person name="Akter S."/>
            <person name="Shazib S.U.A."/>
            <person name="Shin M.K."/>
        </authorList>
    </citation>
    <scope>NUCLEOTIDE SEQUENCE [LARGE SCALE GENOMIC DNA]</scope>
    <source>
        <strain evidence="6 7">Sp-1</strain>
    </source>
</reference>
<dbReference type="InterPro" id="IPR023765">
    <property type="entry name" value="SBP_5_CS"/>
</dbReference>
<evidence type="ECO:0000256" key="2">
    <source>
        <dbReference type="ARBA" id="ARBA00005695"/>
    </source>
</evidence>
<dbReference type="GO" id="GO:1904680">
    <property type="term" value="F:peptide transmembrane transporter activity"/>
    <property type="evidence" value="ECO:0007669"/>
    <property type="project" value="TreeGrafter"/>
</dbReference>
<dbReference type="CDD" id="cd08512">
    <property type="entry name" value="PBP2_NikA_DppA_OppA_like_7"/>
    <property type="match status" value="1"/>
</dbReference>
<comment type="caution">
    <text evidence="6">The sequence shown here is derived from an EMBL/GenBank/DDBJ whole genome shotgun (WGS) entry which is preliminary data.</text>
</comment>
<dbReference type="Pfam" id="PF00496">
    <property type="entry name" value="SBP_bac_5"/>
    <property type="match status" value="1"/>
</dbReference>
<comment type="subcellular location">
    <subcellularLocation>
        <location evidence="1">Periplasm</location>
    </subcellularLocation>
</comment>
<sequence length="530" mass="56907">MTSPLKASLLAGALLAGTALLAPAEAATPPGILVVAQPIDDIVSLDPAEGFELTTVQSFNSLYQRLVESDLVKPTELDPVIAESWQAGPDGRSLVFKIRDGAKFASGNPIRPEDVIFSLSRAVKLDKSPAFILNELGWKADNVDGFLSKVDDSHVKVAWPAKVGPSFALSILSAPVASIVDEKTVSAHVANNDYGNAWLHQASAGSGPFKIKAYKPHEALVLDANADAVGGAPKLKGIILKNVTDPAARRLLVEQGDVDIARDLGADQIAALKGKSDLKVLSVPSAEIDYLAFNLVSPTNPNTKNPALWEAARWIVDYQGISKDLLKGQYSVHQAFLPSGFPGSLDDNPFKQDIPKAKEILAKAGLDKGLTIKLDVINQPPYPQIAQALQSDFAKAGITLEVQPAVASQFYSKIRGREHEAALLFWIPDYFDAHSNASAFAINRDDGTKTVAWRQGWVIPKLSDETQAAVEETDPAKRAEDYLAIQKAVQADSPFVVILQANNQLVLRDDVKGYVQGLNADQVDYAGVTK</sequence>
<gene>
    <name evidence="6" type="ORF">F0357_18770</name>
</gene>
<dbReference type="Gene3D" id="3.40.190.10">
    <property type="entry name" value="Periplasmic binding protein-like II"/>
    <property type="match status" value="1"/>
</dbReference>
<evidence type="ECO:0000256" key="1">
    <source>
        <dbReference type="ARBA" id="ARBA00004418"/>
    </source>
</evidence>
<dbReference type="PROSITE" id="PS01040">
    <property type="entry name" value="SBP_BACTERIAL_5"/>
    <property type="match status" value="1"/>
</dbReference>
<feature type="signal peptide" evidence="4">
    <location>
        <begin position="1"/>
        <end position="26"/>
    </location>
</feature>
<dbReference type="RefSeq" id="WP_153487474.1">
    <property type="nucleotide sequence ID" value="NZ_VWNA01000002.1"/>
</dbReference>
<keyword evidence="7" id="KW-1185">Reference proteome</keyword>
<dbReference type="Proteomes" id="UP000332515">
    <property type="component" value="Unassembled WGS sequence"/>
</dbReference>
<accession>A0A6A7Y9L0</accession>
<dbReference type="GO" id="GO:0015833">
    <property type="term" value="P:peptide transport"/>
    <property type="evidence" value="ECO:0007669"/>
    <property type="project" value="TreeGrafter"/>
</dbReference>
<feature type="chain" id="PRO_5025568797" evidence="4">
    <location>
        <begin position="27"/>
        <end position="530"/>
    </location>
</feature>
<proteinExistence type="inferred from homology"/>
<dbReference type="Gene3D" id="3.10.105.10">
    <property type="entry name" value="Dipeptide-binding Protein, Domain 3"/>
    <property type="match status" value="1"/>
</dbReference>